<keyword evidence="3" id="KW-0804">Transcription</keyword>
<dbReference type="Pfam" id="PF17932">
    <property type="entry name" value="TetR_C_24"/>
    <property type="match status" value="1"/>
</dbReference>
<dbReference type="InterPro" id="IPR001647">
    <property type="entry name" value="HTH_TetR"/>
</dbReference>
<evidence type="ECO:0000259" key="5">
    <source>
        <dbReference type="PROSITE" id="PS50977"/>
    </source>
</evidence>
<dbReference type="EMBL" id="CP157390">
    <property type="protein sequence ID" value="XBM48563.1"/>
    <property type="molecule type" value="Genomic_DNA"/>
</dbReference>
<dbReference type="Gene3D" id="1.10.10.60">
    <property type="entry name" value="Homeodomain-like"/>
    <property type="match status" value="1"/>
</dbReference>
<name>A0AAU7GF21_9MICO</name>
<dbReference type="Pfam" id="PF00440">
    <property type="entry name" value="TetR_N"/>
    <property type="match status" value="1"/>
</dbReference>
<evidence type="ECO:0000256" key="4">
    <source>
        <dbReference type="PROSITE-ProRule" id="PRU00335"/>
    </source>
</evidence>
<dbReference type="PRINTS" id="PR00455">
    <property type="entry name" value="HTHTETR"/>
</dbReference>
<feature type="DNA-binding region" description="H-T-H motif" evidence="4">
    <location>
        <begin position="39"/>
        <end position="58"/>
    </location>
</feature>
<dbReference type="GO" id="GO:0003700">
    <property type="term" value="F:DNA-binding transcription factor activity"/>
    <property type="evidence" value="ECO:0007669"/>
    <property type="project" value="TreeGrafter"/>
</dbReference>
<accession>A0AAU7GF21</accession>
<dbReference type="InterPro" id="IPR041490">
    <property type="entry name" value="KstR2_TetR_C"/>
</dbReference>
<dbReference type="GO" id="GO:0000976">
    <property type="term" value="F:transcription cis-regulatory region binding"/>
    <property type="evidence" value="ECO:0007669"/>
    <property type="project" value="TreeGrafter"/>
</dbReference>
<evidence type="ECO:0000256" key="2">
    <source>
        <dbReference type="ARBA" id="ARBA00023125"/>
    </source>
</evidence>
<dbReference type="InterPro" id="IPR009057">
    <property type="entry name" value="Homeodomain-like_sf"/>
</dbReference>
<reference evidence="6" key="1">
    <citation type="submission" date="2024-05" db="EMBL/GenBank/DDBJ databases">
        <title>The Natural Products Discovery Center: Release of the First 8490 Sequenced Strains for Exploring Actinobacteria Biosynthetic Diversity.</title>
        <authorList>
            <person name="Kalkreuter E."/>
            <person name="Kautsar S.A."/>
            <person name="Yang D."/>
            <person name="Bader C.D."/>
            <person name="Teijaro C.N."/>
            <person name="Fluegel L."/>
            <person name="Davis C.M."/>
            <person name="Simpson J.R."/>
            <person name="Lauterbach L."/>
            <person name="Steele A.D."/>
            <person name="Gui C."/>
            <person name="Meng S."/>
            <person name="Li G."/>
            <person name="Viehrig K."/>
            <person name="Ye F."/>
            <person name="Su P."/>
            <person name="Kiefer A.F."/>
            <person name="Nichols A."/>
            <person name="Cepeda A.J."/>
            <person name="Yan W."/>
            <person name="Fan B."/>
            <person name="Jiang Y."/>
            <person name="Adhikari A."/>
            <person name="Zheng C.-J."/>
            <person name="Schuster L."/>
            <person name="Cowan T.M."/>
            <person name="Smanski M.J."/>
            <person name="Chevrette M.G."/>
            <person name="de Carvalho L.P.S."/>
            <person name="Shen B."/>
        </authorList>
    </citation>
    <scope>NUCLEOTIDE SEQUENCE</scope>
    <source>
        <strain evidence="6">NPDC080035</strain>
    </source>
</reference>
<dbReference type="PANTHER" id="PTHR30055">
    <property type="entry name" value="HTH-TYPE TRANSCRIPTIONAL REGULATOR RUTR"/>
    <property type="match status" value="1"/>
</dbReference>
<evidence type="ECO:0000313" key="6">
    <source>
        <dbReference type="EMBL" id="XBM48563.1"/>
    </source>
</evidence>
<organism evidence="6">
    <name type="scientific">Leifsonia sp. NPDC080035</name>
    <dbReference type="NCBI Taxonomy" id="3143936"/>
    <lineage>
        <taxon>Bacteria</taxon>
        <taxon>Bacillati</taxon>
        <taxon>Actinomycetota</taxon>
        <taxon>Actinomycetes</taxon>
        <taxon>Micrococcales</taxon>
        <taxon>Microbacteriaceae</taxon>
        <taxon>Leifsonia</taxon>
    </lineage>
</organism>
<dbReference type="PANTHER" id="PTHR30055:SF234">
    <property type="entry name" value="HTH-TYPE TRANSCRIPTIONAL REGULATOR BETI"/>
    <property type="match status" value="1"/>
</dbReference>
<dbReference type="SUPFAM" id="SSF46689">
    <property type="entry name" value="Homeodomain-like"/>
    <property type="match status" value="1"/>
</dbReference>
<keyword evidence="1" id="KW-0805">Transcription regulation</keyword>
<proteinExistence type="predicted"/>
<gene>
    <name evidence="6" type="ORF">AAME72_01600</name>
</gene>
<dbReference type="Gene3D" id="1.10.357.10">
    <property type="entry name" value="Tetracycline Repressor, domain 2"/>
    <property type="match status" value="1"/>
</dbReference>
<feature type="domain" description="HTH tetR-type" evidence="5">
    <location>
        <begin position="16"/>
        <end position="76"/>
    </location>
</feature>
<keyword evidence="2 4" id="KW-0238">DNA-binding</keyword>
<evidence type="ECO:0000256" key="1">
    <source>
        <dbReference type="ARBA" id="ARBA00023015"/>
    </source>
</evidence>
<dbReference type="SUPFAM" id="SSF48498">
    <property type="entry name" value="Tetracyclin repressor-like, C-terminal domain"/>
    <property type="match status" value="1"/>
</dbReference>
<dbReference type="InterPro" id="IPR050109">
    <property type="entry name" value="HTH-type_TetR-like_transc_reg"/>
</dbReference>
<dbReference type="PROSITE" id="PS50977">
    <property type="entry name" value="HTH_TETR_2"/>
    <property type="match status" value="1"/>
</dbReference>
<sequence>MTDTLPSEGLRRGRPGYDQRGILEVAVAAFNEHGYDATSIGMLAERLGLSKSAIYHHVSSKDELLALALDEALDGLEGVLRSPEAGTGTAAERLAVVLRGAVRVLADKLPYVTLLLRVRGNTDVERAALARRRAFDHAVADLVAEARAEGSLRADADPAVIARLLFGMINSLTEWYDPAGPLTPDELADTILAFTLR</sequence>
<evidence type="ECO:0000256" key="3">
    <source>
        <dbReference type="ARBA" id="ARBA00023163"/>
    </source>
</evidence>
<dbReference type="InterPro" id="IPR036271">
    <property type="entry name" value="Tet_transcr_reg_TetR-rel_C_sf"/>
</dbReference>
<dbReference type="RefSeq" id="WP_348788510.1">
    <property type="nucleotide sequence ID" value="NZ_CP157390.1"/>
</dbReference>
<protein>
    <submittedName>
        <fullName evidence="6">TetR/AcrR family transcriptional regulator</fullName>
    </submittedName>
</protein>
<dbReference type="AlphaFoldDB" id="A0AAU7GF21"/>